<evidence type="ECO:0000313" key="3">
    <source>
        <dbReference type="EMBL" id="KRM41887.1"/>
    </source>
</evidence>
<feature type="compositionally biased region" description="Polar residues" evidence="1">
    <location>
        <begin position="53"/>
        <end position="64"/>
    </location>
</feature>
<comment type="caution">
    <text evidence="3">The sequence shown here is derived from an EMBL/GenBank/DDBJ whole genome shotgun (WGS) entry which is preliminary data.</text>
</comment>
<dbReference type="Gene3D" id="3.90.1010.20">
    <property type="match status" value="1"/>
</dbReference>
<dbReference type="SMART" id="SM00900">
    <property type="entry name" value="FMN_bind"/>
    <property type="match status" value="1"/>
</dbReference>
<dbReference type="InterPro" id="IPR007329">
    <property type="entry name" value="FMN-bd"/>
</dbReference>
<evidence type="ECO:0000259" key="2">
    <source>
        <dbReference type="SMART" id="SM00900"/>
    </source>
</evidence>
<accession>A0A0R1YID3</accession>
<dbReference type="GO" id="GO:0016020">
    <property type="term" value="C:membrane"/>
    <property type="evidence" value="ECO:0007669"/>
    <property type="project" value="InterPro"/>
</dbReference>
<evidence type="ECO:0000313" key="4">
    <source>
        <dbReference type="Proteomes" id="UP000051010"/>
    </source>
</evidence>
<name>A0A0R1YID3_9LACO</name>
<feature type="region of interest" description="Disordered" evidence="1">
    <location>
        <begin position="34"/>
        <end position="64"/>
    </location>
</feature>
<dbReference type="AlphaFoldDB" id="A0A0R1YID3"/>
<dbReference type="Pfam" id="PF04205">
    <property type="entry name" value="FMN_bind"/>
    <property type="match status" value="1"/>
</dbReference>
<dbReference type="Proteomes" id="UP000051010">
    <property type="component" value="Unassembled WGS sequence"/>
</dbReference>
<dbReference type="PATRIC" id="fig|1423786.4.peg.2136"/>
<organism evidence="3 4">
    <name type="scientific">Lentilactobacillus parafarraginis DSM 18390 = JCM 14109</name>
    <dbReference type="NCBI Taxonomy" id="1423786"/>
    <lineage>
        <taxon>Bacteria</taxon>
        <taxon>Bacillati</taxon>
        <taxon>Bacillota</taxon>
        <taxon>Bacilli</taxon>
        <taxon>Lactobacillales</taxon>
        <taxon>Lactobacillaceae</taxon>
        <taxon>Lentilactobacillus</taxon>
    </lineage>
</organism>
<gene>
    <name evidence="3" type="ORF">FD47_GL002031</name>
</gene>
<protein>
    <recommendedName>
        <fullName evidence="2">FMN-binding domain-containing protein</fullName>
    </recommendedName>
</protein>
<feature type="domain" description="FMN-binding" evidence="2">
    <location>
        <begin position="70"/>
        <end position="148"/>
    </location>
</feature>
<reference evidence="3 4" key="1">
    <citation type="journal article" date="2015" name="Genome Announc.">
        <title>Expanding the biotechnology potential of lactobacilli through comparative genomics of 213 strains and associated genera.</title>
        <authorList>
            <person name="Sun Z."/>
            <person name="Harris H.M."/>
            <person name="McCann A."/>
            <person name="Guo C."/>
            <person name="Argimon S."/>
            <person name="Zhang W."/>
            <person name="Yang X."/>
            <person name="Jeffery I.B."/>
            <person name="Cooney J.C."/>
            <person name="Kagawa T.F."/>
            <person name="Liu W."/>
            <person name="Song Y."/>
            <person name="Salvetti E."/>
            <person name="Wrobel A."/>
            <person name="Rasinkangas P."/>
            <person name="Parkhill J."/>
            <person name="Rea M.C."/>
            <person name="O'Sullivan O."/>
            <person name="Ritari J."/>
            <person name="Douillard F.P."/>
            <person name="Paul Ross R."/>
            <person name="Yang R."/>
            <person name="Briner A.E."/>
            <person name="Felis G.E."/>
            <person name="de Vos W.M."/>
            <person name="Barrangou R."/>
            <person name="Klaenhammer T.R."/>
            <person name="Caufield P.W."/>
            <person name="Cui Y."/>
            <person name="Zhang H."/>
            <person name="O'Toole P.W."/>
        </authorList>
    </citation>
    <scope>NUCLEOTIDE SEQUENCE [LARGE SCALE GENOMIC DNA]</scope>
    <source>
        <strain evidence="3 4">DSM 18390</strain>
    </source>
</reference>
<dbReference type="GO" id="GO:0010181">
    <property type="term" value="F:FMN binding"/>
    <property type="evidence" value="ECO:0007669"/>
    <property type="project" value="InterPro"/>
</dbReference>
<evidence type="ECO:0000256" key="1">
    <source>
        <dbReference type="SAM" id="MobiDB-lite"/>
    </source>
</evidence>
<dbReference type="RefSeq" id="WP_054735587.1">
    <property type="nucleotide sequence ID" value="NZ_AZFZ01000048.1"/>
</dbReference>
<dbReference type="EMBL" id="AZFZ01000048">
    <property type="protein sequence ID" value="KRM41887.1"/>
    <property type="molecule type" value="Genomic_DNA"/>
</dbReference>
<feature type="compositionally biased region" description="Low complexity" evidence="1">
    <location>
        <begin position="42"/>
        <end position="52"/>
    </location>
</feature>
<proteinExistence type="predicted"/>
<sequence length="161" mass="17635">MRKLIGFFLSIAVAISMLIDGYIVFLNGPRHLATTRGDSESESSSSTKSSSTQHSGQYKNGTFTGKTVKTQWGTVQVRASIQNGQLTTINVLKYPNSEDYSRKLNKRVLPTYQAEAIKAQSANIHHVSGATVTYHGFKGSLQDALNQAKQSNQQNQQPSGR</sequence>